<sequence>MKIGYHASHEQFSPSQLLAYVQLAEKAGFNAVMSSDHFHPWSENYSQSGFAWSWLGAAMQATSIEFGIVNAPGQRYHPAIVAQAVATLDNLFPDRFWIALGSGQALNEKITAQVWPSKEIRHKRLEESVQIMKRLWSGETVTHYGAIELENATLYTRPLSPPFVYGAALTESTAAWVGTWANGLITVNQDIHKLQQIVNAFRMSCPNGALALKFQVSYASTEEDALDSAWMSWRNNTLGNKLQAELALPEFFDQAGLHVTREHVKSQVLTSNNPSQFIEAIQNYHEMGFDKIIVHNVNQQQEEFIGFMGREVLPFIKE</sequence>
<dbReference type="InterPro" id="IPR050564">
    <property type="entry name" value="F420-G6PD/mer"/>
</dbReference>
<dbReference type="PANTHER" id="PTHR43244">
    <property type="match status" value="1"/>
</dbReference>
<evidence type="ECO:0000259" key="2">
    <source>
        <dbReference type="Pfam" id="PF00296"/>
    </source>
</evidence>
<dbReference type="EC" id="1.-.-.-" evidence="3"/>
<gene>
    <name evidence="3" type="ORF">H8B21_13965</name>
</gene>
<dbReference type="InterPro" id="IPR019945">
    <property type="entry name" value="F420_G6P_DH-rel"/>
</dbReference>
<name>A0ABR7XUD8_9SPHI</name>
<protein>
    <submittedName>
        <fullName evidence="3">TIGR03885 family FMN-dependent LLM class oxidoreductase</fullName>
        <ecNumber evidence="3">1.-.-.-</ecNumber>
    </submittedName>
</protein>
<reference evidence="3 4" key="1">
    <citation type="submission" date="2020-08" db="EMBL/GenBank/DDBJ databases">
        <title>Sphingobacterium sp. DN00404 isolated from aquaculture water.</title>
        <authorList>
            <person name="Zhang M."/>
        </authorList>
    </citation>
    <scope>NUCLEOTIDE SEQUENCE [LARGE SCALE GENOMIC DNA]</scope>
    <source>
        <strain evidence="3 4">KCTC 42746</strain>
    </source>
</reference>
<comment type="caution">
    <text evidence="3">The sequence shown here is derived from an EMBL/GenBank/DDBJ whole genome shotgun (WGS) entry which is preliminary data.</text>
</comment>
<dbReference type="PANTHER" id="PTHR43244:SF1">
    <property type="entry name" value="5,10-METHYLENETETRAHYDROMETHANOPTERIN REDUCTASE"/>
    <property type="match status" value="1"/>
</dbReference>
<dbReference type="Pfam" id="PF00296">
    <property type="entry name" value="Bac_luciferase"/>
    <property type="match status" value="1"/>
</dbReference>
<dbReference type="RefSeq" id="WP_190314381.1">
    <property type="nucleotide sequence ID" value="NZ_JACNYL010000003.1"/>
</dbReference>
<feature type="domain" description="Luciferase-like" evidence="2">
    <location>
        <begin position="7"/>
        <end position="290"/>
    </location>
</feature>
<dbReference type="CDD" id="cd01097">
    <property type="entry name" value="Tetrahydromethanopterin_reductase"/>
    <property type="match status" value="1"/>
</dbReference>
<evidence type="ECO:0000256" key="1">
    <source>
        <dbReference type="ARBA" id="ARBA00023002"/>
    </source>
</evidence>
<dbReference type="InterPro" id="IPR023907">
    <property type="entry name" value="Non-F420_Flavin_OxRdtase"/>
</dbReference>
<dbReference type="NCBIfam" id="TIGR03885">
    <property type="entry name" value="flavin_revert"/>
    <property type="match status" value="1"/>
</dbReference>
<proteinExistence type="predicted"/>
<dbReference type="Gene3D" id="3.20.20.30">
    <property type="entry name" value="Luciferase-like domain"/>
    <property type="match status" value="1"/>
</dbReference>
<organism evidence="3 4">
    <name type="scientific">Sphingobacterium chuzhouense</name>
    <dbReference type="NCBI Taxonomy" id="1742264"/>
    <lineage>
        <taxon>Bacteria</taxon>
        <taxon>Pseudomonadati</taxon>
        <taxon>Bacteroidota</taxon>
        <taxon>Sphingobacteriia</taxon>
        <taxon>Sphingobacteriales</taxon>
        <taxon>Sphingobacteriaceae</taxon>
        <taxon>Sphingobacterium</taxon>
    </lineage>
</organism>
<evidence type="ECO:0000313" key="3">
    <source>
        <dbReference type="EMBL" id="MBD1422677.1"/>
    </source>
</evidence>
<dbReference type="GO" id="GO:0016491">
    <property type="term" value="F:oxidoreductase activity"/>
    <property type="evidence" value="ECO:0007669"/>
    <property type="project" value="UniProtKB-KW"/>
</dbReference>
<keyword evidence="1 3" id="KW-0560">Oxidoreductase</keyword>
<dbReference type="Proteomes" id="UP000651112">
    <property type="component" value="Unassembled WGS sequence"/>
</dbReference>
<evidence type="ECO:0000313" key="4">
    <source>
        <dbReference type="Proteomes" id="UP000651112"/>
    </source>
</evidence>
<dbReference type="InterPro" id="IPR011251">
    <property type="entry name" value="Luciferase-like_dom"/>
</dbReference>
<dbReference type="SUPFAM" id="SSF51679">
    <property type="entry name" value="Bacterial luciferase-like"/>
    <property type="match status" value="1"/>
</dbReference>
<keyword evidence="4" id="KW-1185">Reference proteome</keyword>
<dbReference type="EMBL" id="JACNYL010000003">
    <property type="protein sequence ID" value="MBD1422677.1"/>
    <property type="molecule type" value="Genomic_DNA"/>
</dbReference>
<dbReference type="InterPro" id="IPR036661">
    <property type="entry name" value="Luciferase-like_sf"/>
</dbReference>
<dbReference type="NCBIfam" id="TIGR03557">
    <property type="entry name" value="F420_G6P_family"/>
    <property type="match status" value="1"/>
</dbReference>
<accession>A0ABR7XUD8</accession>